<sequence length="312" mass="34437">MPPKPSPAFEAALALRRSHYHLDYSQQFEAAEQAAEQAAERKKVAAKARREEKKKKKTPKKRKRDADGDVEMEDAAPAGGQGDIPMTAISCTGLARLFRRFGDDPANHIIEDRIIRFCVASSTFLPARNAITQMSGLMSQKADLTGLFRGTDRWRRVAETAFWEMNTIAVESLAEVGKMVLEAHKPLIKHLYVGYEPDVTVKYSAKAVTTVLGRLKVGLVDFKALESLVVACVYRDAVGRREDIVRGIEKGDELRVVVEAVGKLGVREKVVVLRDKGQEAGVGEVMMSIDDDAVGRVKELLMLDVGEGLAWS</sequence>
<accession>A0AAN7ZKS5</accession>
<evidence type="ECO:0000313" key="3">
    <source>
        <dbReference type="Proteomes" id="UP001310594"/>
    </source>
</evidence>
<feature type="compositionally biased region" description="Basic and acidic residues" evidence="1">
    <location>
        <begin position="38"/>
        <end position="51"/>
    </location>
</feature>
<reference evidence="2" key="1">
    <citation type="submission" date="2023-08" db="EMBL/GenBank/DDBJ databases">
        <title>Black Yeasts Isolated from many extreme environments.</title>
        <authorList>
            <person name="Coleine C."/>
            <person name="Stajich J.E."/>
            <person name="Selbmann L."/>
        </authorList>
    </citation>
    <scope>NUCLEOTIDE SEQUENCE</scope>
    <source>
        <strain evidence="2">CCFEE 5810</strain>
    </source>
</reference>
<dbReference type="Proteomes" id="UP001310594">
    <property type="component" value="Unassembled WGS sequence"/>
</dbReference>
<proteinExistence type="predicted"/>
<evidence type="ECO:0000256" key="1">
    <source>
        <dbReference type="SAM" id="MobiDB-lite"/>
    </source>
</evidence>
<feature type="region of interest" description="Disordered" evidence="1">
    <location>
        <begin position="35"/>
        <end position="83"/>
    </location>
</feature>
<dbReference type="EMBL" id="JAVRQU010000024">
    <property type="protein sequence ID" value="KAK5690636.1"/>
    <property type="molecule type" value="Genomic_DNA"/>
</dbReference>
<protein>
    <submittedName>
        <fullName evidence="2">Uncharacterized protein</fullName>
    </submittedName>
</protein>
<gene>
    <name evidence="2" type="ORF">LTR97_012192</name>
</gene>
<feature type="compositionally biased region" description="Basic residues" evidence="1">
    <location>
        <begin position="52"/>
        <end position="63"/>
    </location>
</feature>
<dbReference type="AlphaFoldDB" id="A0AAN7ZKS5"/>
<comment type="caution">
    <text evidence="2">The sequence shown here is derived from an EMBL/GenBank/DDBJ whole genome shotgun (WGS) entry which is preliminary data.</text>
</comment>
<evidence type="ECO:0000313" key="2">
    <source>
        <dbReference type="EMBL" id="KAK5690636.1"/>
    </source>
</evidence>
<name>A0AAN7ZKS5_9PEZI</name>
<organism evidence="2 3">
    <name type="scientific">Elasticomyces elasticus</name>
    <dbReference type="NCBI Taxonomy" id="574655"/>
    <lineage>
        <taxon>Eukaryota</taxon>
        <taxon>Fungi</taxon>
        <taxon>Dikarya</taxon>
        <taxon>Ascomycota</taxon>
        <taxon>Pezizomycotina</taxon>
        <taxon>Dothideomycetes</taxon>
        <taxon>Dothideomycetidae</taxon>
        <taxon>Mycosphaerellales</taxon>
        <taxon>Teratosphaeriaceae</taxon>
        <taxon>Elasticomyces</taxon>
    </lineage>
</organism>